<sequence length="165" mass="18822">MRPLHEAPYPIIDTDPLFSRVVRYMRPVDYLVWAGTAMVGPAVVFLTEKYMPPGQGRIRYMRDMKVVTLLTTALGFMNGYASSCTRFWGLRENSREIKMYRQEYARLKAQGKPMHGTSTLPLSIQRTAAGYSTGAFLAFDMFPIFNFVDHPFHGQSEGVIPEDEK</sequence>
<reference evidence="3" key="1">
    <citation type="submission" date="2022-07" db="EMBL/GenBank/DDBJ databases">
        <title>Phylogenomic reconstructions and comparative analyses of Kickxellomycotina fungi.</title>
        <authorList>
            <person name="Reynolds N.K."/>
            <person name="Stajich J.E."/>
            <person name="Barry K."/>
            <person name="Grigoriev I.V."/>
            <person name="Crous P."/>
            <person name="Smith M.E."/>
        </authorList>
    </citation>
    <scope>NUCLEOTIDE SEQUENCE</scope>
    <source>
        <strain evidence="3">NBRC 105414</strain>
    </source>
</reference>
<keyword evidence="4" id="KW-1185">Reference proteome</keyword>
<organism evidence="3 4">
    <name type="scientific">Coemansia javaensis</name>
    <dbReference type="NCBI Taxonomy" id="2761396"/>
    <lineage>
        <taxon>Eukaryota</taxon>
        <taxon>Fungi</taxon>
        <taxon>Fungi incertae sedis</taxon>
        <taxon>Zoopagomycota</taxon>
        <taxon>Kickxellomycotina</taxon>
        <taxon>Kickxellomycetes</taxon>
        <taxon>Kickxellales</taxon>
        <taxon>Kickxellaceae</taxon>
        <taxon>Coemansia</taxon>
    </lineage>
</organism>
<dbReference type="AlphaFoldDB" id="A0A9W8H989"/>
<feature type="transmembrane region" description="Helical" evidence="1">
    <location>
        <begin position="30"/>
        <end position="47"/>
    </location>
</feature>
<feature type="domain" description="NADH-ubiquinone oxidoreductase 21kDa subunit N-terminal" evidence="2">
    <location>
        <begin position="7"/>
        <end position="92"/>
    </location>
</feature>
<dbReference type="InterPro" id="IPR019721">
    <property type="entry name" value="NADH-UbQ_OxRdtase_su21_N"/>
</dbReference>
<gene>
    <name evidence="3" type="ORF">H4R18_003864</name>
</gene>
<comment type="caution">
    <text evidence="3">The sequence shown here is derived from an EMBL/GenBank/DDBJ whole genome shotgun (WGS) entry which is preliminary data.</text>
</comment>
<keyword evidence="1" id="KW-0812">Transmembrane</keyword>
<keyword evidence="1" id="KW-0472">Membrane</keyword>
<evidence type="ECO:0000259" key="2">
    <source>
        <dbReference type="Pfam" id="PF10785"/>
    </source>
</evidence>
<dbReference type="Proteomes" id="UP001140217">
    <property type="component" value="Unassembled WGS sequence"/>
</dbReference>
<evidence type="ECO:0000313" key="4">
    <source>
        <dbReference type="Proteomes" id="UP001140217"/>
    </source>
</evidence>
<dbReference type="Pfam" id="PF10785">
    <property type="entry name" value="NADH-u_ox-rdase"/>
    <property type="match status" value="1"/>
</dbReference>
<evidence type="ECO:0000256" key="1">
    <source>
        <dbReference type="SAM" id="Phobius"/>
    </source>
</evidence>
<dbReference type="EMBL" id="JANBUL010000167">
    <property type="protein sequence ID" value="KAJ2779688.1"/>
    <property type="molecule type" value="Genomic_DNA"/>
</dbReference>
<accession>A0A9W8H989</accession>
<feature type="transmembrane region" description="Helical" evidence="1">
    <location>
        <begin position="67"/>
        <end position="89"/>
    </location>
</feature>
<keyword evidence="1" id="KW-1133">Transmembrane helix</keyword>
<dbReference type="InterPro" id="IPR053229">
    <property type="entry name" value="NADH-Q_oxidrdct_subunit"/>
</dbReference>
<dbReference type="PANTHER" id="PTHR34062:SF1">
    <property type="entry name" value="NADH-UBIQUINONE OXIDOREDUCTASE 21KDA SUBUNIT N-TERMINAL DOMAIN-CONTAINING PROTEIN"/>
    <property type="match status" value="1"/>
</dbReference>
<protein>
    <recommendedName>
        <fullName evidence="2">NADH-ubiquinone oxidoreductase 21kDa subunit N-terminal domain-containing protein</fullName>
    </recommendedName>
</protein>
<name>A0A9W8H989_9FUNG</name>
<proteinExistence type="predicted"/>
<evidence type="ECO:0000313" key="3">
    <source>
        <dbReference type="EMBL" id="KAJ2779688.1"/>
    </source>
</evidence>
<dbReference type="PANTHER" id="PTHR34062">
    <property type="entry name" value="OXIDOREDUCTASE 21 KDA SUBUNIT, PUTATIVE (AFU_ORTHOLOGUE AFUA_4G04750)-RELATED"/>
    <property type="match status" value="1"/>
</dbReference>
<dbReference type="OrthoDB" id="196140at2759"/>